<feature type="transmembrane region" description="Helical" evidence="5">
    <location>
        <begin position="138"/>
        <end position="161"/>
    </location>
</feature>
<evidence type="ECO:0000256" key="2">
    <source>
        <dbReference type="ARBA" id="ARBA00022692"/>
    </source>
</evidence>
<keyword evidence="4 5" id="KW-0472">Membrane</keyword>
<dbReference type="PANTHER" id="PTHR23508:SF10">
    <property type="entry name" value="CARBOXYLIC ACID TRANSPORTER PROTEIN HOMOLOG"/>
    <property type="match status" value="1"/>
</dbReference>
<feature type="transmembrane region" description="Helical" evidence="5">
    <location>
        <begin position="280"/>
        <end position="298"/>
    </location>
</feature>
<reference evidence="8" key="1">
    <citation type="journal article" date="2019" name="Int. J. Syst. Evol. Microbiol.">
        <title>The Global Catalogue of Microorganisms (GCM) 10K type strain sequencing project: providing services to taxonomists for standard genome sequencing and annotation.</title>
        <authorList>
            <consortium name="The Broad Institute Genomics Platform"/>
            <consortium name="The Broad Institute Genome Sequencing Center for Infectious Disease"/>
            <person name="Wu L."/>
            <person name="Ma J."/>
        </authorList>
    </citation>
    <scope>NUCLEOTIDE SEQUENCE [LARGE SCALE GENOMIC DNA]</scope>
    <source>
        <strain evidence="8">CCUG 62982</strain>
    </source>
</reference>
<dbReference type="PROSITE" id="PS00216">
    <property type="entry name" value="SUGAR_TRANSPORT_1"/>
    <property type="match status" value="1"/>
</dbReference>
<feature type="transmembrane region" description="Helical" evidence="5">
    <location>
        <begin position="372"/>
        <end position="390"/>
    </location>
</feature>
<dbReference type="Proteomes" id="UP001596977">
    <property type="component" value="Unassembled WGS sequence"/>
</dbReference>
<feature type="transmembrane region" description="Helical" evidence="5">
    <location>
        <begin position="248"/>
        <end position="268"/>
    </location>
</feature>
<feature type="transmembrane region" description="Helical" evidence="5">
    <location>
        <begin position="216"/>
        <end position="236"/>
    </location>
</feature>
<evidence type="ECO:0000313" key="8">
    <source>
        <dbReference type="Proteomes" id="UP001596977"/>
    </source>
</evidence>
<protein>
    <submittedName>
        <fullName evidence="7">MFS transporter</fullName>
    </submittedName>
</protein>
<dbReference type="Gene3D" id="1.20.1250.20">
    <property type="entry name" value="MFS general substrate transporter like domains"/>
    <property type="match status" value="2"/>
</dbReference>
<feature type="transmembrane region" description="Helical" evidence="5">
    <location>
        <begin position="304"/>
        <end position="328"/>
    </location>
</feature>
<dbReference type="InterPro" id="IPR036259">
    <property type="entry name" value="MFS_trans_sf"/>
</dbReference>
<dbReference type="PROSITE" id="PS50850">
    <property type="entry name" value="MFS"/>
    <property type="match status" value="1"/>
</dbReference>
<accession>A0ABW3HB12</accession>
<gene>
    <name evidence="7" type="ORF">ACFQ1E_09115</name>
</gene>
<proteinExistence type="predicted"/>
<evidence type="ECO:0000256" key="5">
    <source>
        <dbReference type="SAM" id="Phobius"/>
    </source>
</evidence>
<dbReference type="SUPFAM" id="SSF103473">
    <property type="entry name" value="MFS general substrate transporter"/>
    <property type="match status" value="1"/>
</dbReference>
<feature type="domain" description="Major facilitator superfamily (MFS) profile" evidence="6">
    <location>
        <begin position="13"/>
        <end position="395"/>
    </location>
</feature>
<keyword evidence="8" id="KW-1185">Reference proteome</keyword>
<sequence>MSRNPVTGKELRAVGILSLGFGLVGIDRFLISTMYPTIARDLNLDYGDIGTITGALALAWGIAALLMGNLSDRIGQRRVLVGSLIVFSLLIGGSGLAAGLGGLVLVRVVMGFADGAFTPASIAATVNASPPERHGRNVGLQQTMLVLFGLGLSPLLVGFLLREGVDWRYIFLIFTIPGLLIAWATWRIIPDAPKRAAETSSFQDWKTVFGHRNIRLLMAGMFCWLTCLITTSAFLPNYFVDHLKLDDLGMGVVMSAIGFGAMAGTILLSALSDRIGRKPVMILSSIGALAGLIALNAAGPNMWLLFAILFLIHFCNNALITLTVGPIATETVPVTLMTTASGMVIAAGELLGGGLAPILAGQTAQAFGIDHILWFPIAAMAVGVLISLALRETHPEKLRP</sequence>
<evidence type="ECO:0000256" key="3">
    <source>
        <dbReference type="ARBA" id="ARBA00022989"/>
    </source>
</evidence>
<comment type="caution">
    <text evidence="7">The sequence shown here is derived from an EMBL/GenBank/DDBJ whole genome shotgun (WGS) entry which is preliminary data.</text>
</comment>
<feature type="transmembrane region" description="Helical" evidence="5">
    <location>
        <begin position="340"/>
        <end position="360"/>
    </location>
</feature>
<evidence type="ECO:0000256" key="4">
    <source>
        <dbReference type="ARBA" id="ARBA00023136"/>
    </source>
</evidence>
<feature type="transmembrane region" description="Helical" evidence="5">
    <location>
        <begin position="12"/>
        <end position="31"/>
    </location>
</feature>
<dbReference type="PANTHER" id="PTHR23508">
    <property type="entry name" value="CARBOXYLIC ACID TRANSPORTER PROTEIN HOMOLOG"/>
    <property type="match status" value="1"/>
</dbReference>
<evidence type="ECO:0000259" key="6">
    <source>
        <dbReference type="PROSITE" id="PS50850"/>
    </source>
</evidence>
<dbReference type="Pfam" id="PF07690">
    <property type="entry name" value="MFS_1"/>
    <property type="match status" value="1"/>
</dbReference>
<name>A0ABW3HB12_9SPHN</name>
<dbReference type="EMBL" id="JBHTJG010000003">
    <property type="protein sequence ID" value="MFD0946494.1"/>
    <property type="molecule type" value="Genomic_DNA"/>
</dbReference>
<dbReference type="InterPro" id="IPR020846">
    <property type="entry name" value="MFS_dom"/>
</dbReference>
<feature type="transmembrane region" description="Helical" evidence="5">
    <location>
        <begin position="46"/>
        <end position="67"/>
    </location>
</feature>
<organism evidence="7 8">
    <name type="scientific">Sphingomonas canadensis</name>
    <dbReference type="NCBI Taxonomy" id="1219257"/>
    <lineage>
        <taxon>Bacteria</taxon>
        <taxon>Pseudomonadati</taxon>
        <taxon>Pseudomonadota</taxon>
        <taxon>Alphaproteobacteria</taxon>
        <taxon>Sphingomonadales</taxon>
        <taxon>Sphingomonadaceae</taxon>
        <taxon>Sphingomonas</taxon>
    </lineage>
</organism>
<evidence type="ECO:0000256" key="1">
    <source>
        <dbReference type="ARBA" id="ARBA00004141"/>
    </source>
</evidence>
<keyword evidence="3 5" id="KW-1133">Transmembrane helix</keyword>
<evidence type="ECO:0000313" key="7">
    <source>
        <dbReference type="EMBL" id="MFD0946494.1"/>
    </source>
</evidence>
<dbReference type="RefSeq" id="WP_264943862.1">
    <property type="nucleotide sequence ID" value="NZ_JAPDRA010000003.1"/>
</dbReference>
<keyword evidence="2 5" id="KW-0812">Transmembrane</keyword>
<dbReference type="InterPro" id="IPR005829">
    <property type="entry name" value="Sugar_transporter_CS"/>
</dbReference>
<feature type="transmembrane region" description="Helical" evidence="5">
    <location>
        <begin position="167"/>
        <end position="186"/>
    </location>
</feature>
<dbReference type="InterPro" id="IPR011701">
    <property type="entry name" value="MFS"/>
</dbReference>
<feature type="transmembrane region" description="Helical" evidence="5">
    <location>
        <begin position="79"/>
        <end position="98"/>
    </location>
</feature>
<comment type="subcellular location">
    <subcellularLocation>
        <location evidence="1">Membrane</location>
        <topology evidence="1">Multi-pass membrane protein</topology>
    </subcellularLocation>
</comment>